<dbReference type="PANTHER" id="PTHR24198">
    <property type="entry name" value="ANKYRIN REPEAT AND PROTEIN KINASE DOMAIN-CONTAINING PROTEIN"/>
    <property type="match status" value="1"/>
</dbReference>
<keyword evidence="2 3" id="KW-0040">ANK repeat</keyword>
<dbReference type="InterPro" id="IPR002110">
    <property type="entry name" value="Ankyrin_rpt"/>
</dbReference>
<dbReference type="PANTHER" id="PTHR24198:SF165">
    <property type="entry name" value="ANKYRIN REPEAT-CONTAINING PROTEIN-RELATED"/>
    <property type="match status" value="1"/>
</dbReference>
<evidence type="ECO:0000256" key="1">
    <source>
        <dbReference type="ARBA" id="ARBA00022737"/>
    </source>
</evidence>
<comment type="caution">
    <text evidence="4">The sequence shown here is derived from an EMBL/GenBank/DDBJ whole genome shotgun (WGS) entry which is preliminary data.</text>
</comment>
<dbReference type="PROSITE" id="PS50297">
    <property type="entry name" value="ANK_REP_REGION"/>
    <property type="match status" value="1"/>
</dbReference>
<dbReference type="SUPFAM" id="SSF48403">
    <property type="entry name" value="Ankyrin repeat"/>
    <property type="match status" value="2"/>
</dbReference>
<feature type="repeat" description="ANK" evidence="3">
    <location>
        <begin position="664"/>
        <end position="696"/>
    </location>
</feature>
<dbReference type="Gene3D" id="1.25.40.20">
    <property type="entry name" value="Ankyrin repeat-containing domain"/>
    <property type="match status" value="2"/>
</dbReference>
<protein>
    <submittedName>
        <fullName evidence="4">Uncharacterized protein</fullName>
    </submittedName>
</protein>
<dbReference type="InterPro" id="IPR036770">
    <property type="entry name" value="Ankyrin_rpt-contain_sf"/>
</dbReference>
<sequence>MLLNIPTEVLYLIFEFLIYSVGIRDGLRLRHVCRLFNLHVLESIYALPTFENNADGNEPHLSWDFKMSKPLISGLIHAKLKHCTEERPIVTQIVSTKKLIPVNMRTEDDGAYTDALIQLIVEHTPLHEIIEGLSKGRPQYHARSMLLENALTAALSLDRQQDVRTLRAMGASAQFRTKWFGDPLVVAAQHGPKETFFSLAENELLAEAPKRHAASRLYLAFEHAAFHGRAEMFCIHHWSCLQRAFRGFPDSDCLQSAFTSAILASQDNVVATILTLLDSGRFPSIALDEETWVGSLRLAASNGSVPIAQLLLRRPEILGCTDSFTLALEDACRAGAISIVELLLSLRTDLNLSSYAGAMFWAARNTHYDTLSLLVRHASQMQPSSLLDALCGASIHGIGHLRATLHVIAEAVAFQLPANLNVDTFAGIVDELLEAGFYEHTASKASPKVLDPNDFSWSLLDTDQMELANACANADFSSVRHLLRQIQSDYREERYFEYAVSESIAHENPGILQYLCEKISRSRQFTAQAPSQVRSTALLQVLLDRGWKPDTTQGRIEPPILGLLAQDVELARWLLTHGADPNARCDFDITPLSTVIRYAPFTTIRLMLQHHADVRKGQTLFFATARSGSDQLAVIDMLLAFGANVNRRMFENDAASWLENRYFGMGTPLHTAVKYGNAVLASYFLEHGADSNLTDSTEEQLLTLRNGMVITPFEAA</sequence>
<dbReference type="OrthoDB" id="3650438at2759"/>
<accession>A0A139HVE1</accession>
<organism evidence="4 5">
    <name type="scientific">Pseudocercospora eumusae</name>
    <dbReference type="NCBI Taxonomy" id="321146"/>
    <lineage>
        <taxon>Eukaryota</taxon>
        <taxon>Fungi</taxon>
        <taxon>Dikarya</taxon>
        <taxon>Ascomycota</taxon>
        <taxon>Pezizomycotina</taxon>
        <taxon>Dothideomycetes</taxon>
        <taxon>Dothideomycetidae</taxon>
        <taxon>Mycosphaerellales</taxon>
        <taxon>Mycosphaerellaceae</taxon>
        <taxon>Pseudocercospora</taxon>
    </lineage>
</organism>
<dbReference type="AlphaFoldDB" id="A0A139HVE1"/>
<evidence type="ECO:0000313" key="5">
    <source>
        <dbReference type="Proteomes" id="UP000070133"/>
    </source>
</evidence>
<keyword evidence="5" id="KW-1185">Reference proteome</keyword>
<dbReference type="Pfam" id="PF00023">
    <property type="entry name" value="Ank"/>
    <property type="match status" value="1"/>
</dbReference>
<gene>
    <name evidence="4" type="ORF">AC578_6060</name>
</gene>
<dbReference type="Proteomes" id="UP000070133">
    <property type="component" value="Unassembled WGS sequence"/>
</dbReference>
<evidence type="ECO:0000313" key="4">
    <source>
        <dbReference type="EMBL" id="KXT06418.1"/>
    </source>
</evidence>
<reference evidence="4 5" key="1">
    <citation type="submission" date="2015-07" db="EMBL/GenBank/DDBJ databases">
        <title>Comparative genomics of the Sigatoka disease complex on banana suggests a link between parallel evolutionary changes in Pseudocercospora fijiensis and Pseudocercospora eumusae and increased virulence on the banana host.</title>
        <authorList>
            <person name="Chang T.-C."/>
            <person name="Salvucci A."/>
            <person name="Crous P.W."/>
            <person name="Stergiopoulos I."/>
        </authorList>
    </citation>
    <scope>NUCLEOTIDE SEQUENCE [LARGE SCALE GENOMIC DNA]</scope>
    <source>
        <strain evidence="4 5">CBS 114824</strain>
    </source>
</reference>
<dbReference type="STRING" id="321146.A0A139HVE1"/>
<evidence type="ECO:0000256" key="2">
    <source>
        <dbReference type="ARBA" id="ARBA00023043"/>
    </source>
</evidence>
<evidence type="ECO:0000256" key="3">
    <source>
        <dbReference type="PROSITE-ProRule" id="PRU00023"/>
    </source>
</evidence>
<dbReference type="EMBL" id="LFZN01000006">
    <property type="protein sequence ID" value="KXT06418.1"/>
    <property type="molecule type" value="Genomic_DNA"/>
</dbReference>
<name>A0A139HVE1_9PEZI</name>
<proteinExistence type="predicted"/>
<dbReference type="SMART" id="SM00248">
    <property type="entry name" value="ANK"/>
    <property type="match status" value="5"/>
</dbReference>
<dbReference type="PROSITE" id="PS50088">
    <property type="entry name" value="ANK_REPEAT"/>
    <property type="match status" value="1"/>
</dbReference>
<keyword evidence="1" id="KW-0677">Repeat</keyword>